<reference evidence="4" key="1">
    <citation type="submission" date="2020-06" db="EMBL/GenBank/DDBJ databases">
        <authorList>
            <consortium name="Plant Systems Biology data submission"/>
        </authorList>
    </citation>
    <scope>NUCLEOTIDE SEQUENCE</scope>
    <source>
        <strain evidence="4">D6</strain>
    </source>
</reference>
<proteinExistence type="predicted"/>
<dbReference type="AlphaFoldDB" id="A0A9N8EV46"/>
<evidence type="ECO:0000313" key="5">
    <source>
        <dbReference type="Proteomes" id="UP001153069"/>
    </source>
</evidence>
<dbReference type="GO" id="GO:0003700">
    <property type="term" value="F:DNA-binding transcription factor activity"/>
    <property type="evidence" value="ECO:0007669"/>
    <property type="project" value="InterPro"/>
</dbReference>
<evidence type="ECO:0000259" key="3">
    <source>
        <dbReference type="PROSITE" id="PS50217"/>
    </source>
</evidence>
<keyword evidence="1" id="KW-0175">Coiled coil</keyword>
<evidence type="ECO:0000256" key="1">
    <source>
        <dbReference type="SAM" id="Coils"/>
    </source>
</evidence>
<feature type="region of interest" description="Disordered" evidence="2">
    <location>
        <begin position="1"/>
        <end position="46"/>
    </location>
</feature>
<feature type="domain" description="BZIP" evidence="3">
    <location>
        <begin position="166"/>
        <end position="225"/>
    </location>
</feature>
<feature type="region of interest" description="Disordered" evidence="2">
    <location>
        <begin position="408"/>
        <end position="445"/>
    </location>
</feature>
<sequence>MDLSSEDKTRKRRAAGDDETDGVLDESGTGTPSGAAAPTRSRPLTFRPAIDDPVQLTNFLKGVHQKYLFQRGSILERLSAQSQGGETALNASAVLPLRPPTAAVASAKGDMSMEASLPVSNREEAEFPPTTARRRRQRAGNNASLLRAKSIDFHAPDPEQEAPPNETEEERRRRKERINGRRKRAKKMIEIDFLNEQYHKLKGANDKLKSENEAFRERIAMLKNLQDSGLIKAKPVPASNKAVVTEGLLQQGDKDEDERKPAAIPQQRTPAPLFQYALPPAAMSLRAARDVALNRPQEESKEAFAQPQFVGQERLDVVGLAGASIAGSLTSTRPSAPLWMSLAGFAGASPFVQQQQTLPQASIAAALLFQQQQQQQARNFATAAAAAQSIANAQALSPMQQIYQNLFALQQQQQNQGQSSQSSPSQQPGGPNQPQDHRFRQPPTG</sequence>
<dbReference type="EMBL" id="CAICTM010001703">
    <property type="protein sequence ID" value="CAB9525644.1"/>
    <property type="molecule type" value="Genomic_DNA"/>
</dbReference>
<evidence type="ECO:0000256" key="2">
    <source>
        <dbReference type="SAM" id="MobiDB-lite"/>
    </source>
</evidence>
<feature type="compositionally biased region" description="Low complexity" evidence="2">
    <location>
        <begin position="410"/>
        <end position="434"/>
    </location>
</feature>
<feature type="coiled-coil region" evidence="1">
    <location>
        <begin position="191"/>
        <end position="225"/>
    </location>
</feature>
<accession>A0A9N8EV46</accession>
<protein>
    <recommendedName>
        <fullName evidence="3">BZIP domain-containing protein</fullName>
    </recommendedName>
</protein>
<gene>
    <name evidence="4" type="ORF">SEMRO_1705_G292460.1</name>
</gene>
<feature type="region of interest" description="Disordered" evidence="2">
    <location>
        <begin position="117"/>
        <end position="183"/>
    </location>
</feature>
<evidence type="ECO:0000313" key="4">
    <source>
        <dbReference type="EMBL" id="CAB9525644.1"/>
    </source>
</evidence>
<comment type="caution">
    <text evidence="4">The sequence shown here is derived from an EMBL/GenBank/DDBJ whole genome shotgun (WGS) entry which is preliminary data.</text>
</comment>
<dbReference type="PROSITE" id="PS50217">
    <property type="entry name" value="BZIP"/>
    <property type="match status" value="1"/>
</dbReference>
<dbReference type="InterPro" id="IPR004827">
    <property type="entry name" value="bZIP"/>
</dbReference>
<name>A0A9N8EV46_9STRA</name>
<dbReference type="Proteomes" id="UP001153069">
    <property type="component" value="Unassembled WGS sequence"/>
</dbReference>
<organism evidence="4 5">
    <name type="scientific">Seminavis robusta</name>
    <dbReference type="NCBI Taxonomy" id="568900"/>
    <lineage>
        <taxon>Eukaryota</taxon>
        <taxon>Sar</taxon>
        <taxon>Stramenopiles</taxon>
        <taxon>Ochrophyta</taxon>
        <taxon>Bacillariophyta</taxon>
        <taxon>Bacillariophyceae</taxon>
        <taxon>Bacillariophycidae</taxon>
        <taxon>Naviculales</taxon>
        <taxon>Naviculaceae</taxon>
        <taxon>Seminavis</taxon>
    </lineage>
</organism>
<feature type="compositionally biased region" description="Basic residues" evidence="2">
    <location>
        <begin position="172"/>
        <end position="183"/>
    </location>
</feature>
<keyword evidence="5" id="KW-1185">Reference proteome</keyword>